<dbReference type="CDD" id="cd12164">
    <property type="entry name" value="GDH_like_2"/>
    <property type="match status" value="1"/>
</dbReference>
<dbReference type="Gene3D" id="3.40.50.720">
    <property type="entry name" value="NAD(P)-binding Rossmann-like Domain"/>
    <property type="match status" value="2"/>
</dbReference>
<organism evidence="3">
    <name type="scientific">marine metagenome</name>
    <dbReference type="NCBI Taxonomy" id="408172"/>
    <lineage>
        <taxon>unclassified sequences</taxon>
        <taxon>metagenomes</taxon>
        <taxon>ecological metagenomes</taxon>
    </lineage>
</organism>
<reference evidence="3" key="1">
    <citation type="submission" date="2018-05" db="EMBL/GenBank/DDBJ databases">
        <authorList>
            <person name="Lanie J.A."/>
            <person name="Ng W.-L."/>
            <person name="Kazmierczak K.M."/>
            <person name="Andrzejewski T.M."/>
            <person name="Davidsen T.M."/>
            <person name="Wayne K.J."/>
            <person name="Tettelin H."/>
            <person name="Glass J.I."/>
            <person name="Rusch D."/>
            <person name="Podicherti R."/>
            <person name="Tsui H.-C.T."/>
            <person name="Winkler M.E."/>
        </authorList>
    </citation>
    <scope>NUCLEOTIDE SEQUENCE</scope>
</reference>
<evidence type="ECO:0000259" key="2">
    <source>
        <dbReference type="Pfam" id="PF02826"/>
    </source>
</evidence>
<dbReference type="GO" id="GO:0005829">
    <property type="term" value="C:cytosol"/>
    <property type="evidence" value="ECO:0007669"/>
    <property type="project" value="TreeGrafter"/>
</dbReference>
<dbReference type="EMBL" id="UINC01126516">
    <property type="protein sequence ID" value="SVD05043.1"/>
    <property type="molecule type" value="Genomic_DNA"/>
</dbReference>
<dbReference type="PROSITE" id="PS00671">
    <property type="entry name" value="D_2_HYDROXYACID_DH_3"/>
    <property type="match status" value="1"/>
</dbReference>
<name>A0A382S593_9ZZZZ</name>
<dbReference type="GO" id="GO:0030267">
    <property type="term" value="F:glyoxylate reductase (NADPH) activity"/>
    <property type="evidence" value="ECO:0007669"/>
    <property type="project" value="TreeGrafter"/>
</dbReference>
<evidence type="ECO:0000313" key="3">
    <source>
        <dbReference type="EMBL" id="SVD05043.1"/>
    </source>
</evidence>
<dbReference type="InterPro" id="IPR050223">
    <property type="entry name" value="D-isomer_2-hydroxyacid_DH"/>
</dbReference>
<dbReference type="InterPro" id="IPR029753">
    <property type="entry name" value="D-isomer_DH_CS"/>
</dbReference>
<sequence length="261" mass="28833">MSGAGALLLKIDEHRVAAWTAALADALPDMPIRIWPDIEDPNEIRYALLWKPSATLFEGLESLEVIFSVGAGFDHLLACPTLPAGIPVVRMVEPELTAGMAEYVVFNVLRYHRRMDQYQHFQRQGVWQVLDQIPAHDTTVGIMGLGVMGVASARVLACMNYRLLGWSRTRKTIPGLQSFVGTEELGQFLAQTRILVILLPLSRDTRKLIDRDVLRQLPRGAFLINAGRGELVNQPDLIEALDSGQIAGAALDVFDDEPLPS</sequence>
<gene>
    <name evidence="3" type="ORF">METZ01_LOCUS357897</name>
</gene>
<accession>A0A382S593</accession>
<dbReference type="Pfam" id="PF02826">
    <property type="entry name" value="2-Hacid_dh_C"/>
    <property type="match status" value="1"/>
</dbReference>
<dbReference type="GO" id="GO:0016618">
    <property type="term" value="F:hydroxypyruvate reductase [NAD(P)H] activity"/>
    <property type="evidence" value="ECO:0007669"/>
    <property type="project" value="TreeGrafter"/>
</dbReference>
<dbReference type="AlphaFoldDB" id="A0A382S593"/>
<dbReference type="PANTHER" id="PTHR10996">
    <property type="entry name" value="2-HYDROXYACID DEHYDROGENASE-RELATED"/>
    <property type="match status" value="1"/>
</dbReference>
<protein>
    <recommendedName>
        <fullName evidence="2">D-isomer specific 2-hydroxyacid dehydrogenase NAD-binding domain-containing protein</fullName>
    </recommendedName>
</protein>
<dbReference type="InterPro" id="IPR036291">
    <property type="entry name" value="NAD(P)-bd_dom_sf"/>
</dbReference>
<feature type="domain" description="D-isomer specific 2-hydroxyacid dehydrogenase NAD-binding" evidence="2">
    <location>
        <begin position="108"/>
        <end position="260"/>
    </location>
</feature>
<feature type="non-terminal residue" evidence="3">
    <location>
        <position position="261"/>
    </location>
</feature>
<dbReference type="PANTHER" id="PTHR10996:SF114">
    <property type="entry name" value="GLYOXYLATE_HYDROXYPYRUVATE REDUCTASE A"/>
    <property type="match status" value="1"/>
</dbReference>
<dbReference type="InterPro" id="IPR006140">
    <property type="entry name" value="D-isomer_DH_NAD-bd"/>
</dbReference>
<dbReference type="SUPFAM" id="SSF51735">
    <property type="entry name" value="NAD(P)-binding Rossmann-fold domains"/>
    <property type="match status" value="1"/>
</dbReference>
<dbReference type="SUPFAM" id="SSF52283">
    <property type="entry name" value="Formate/glycerate dehydrogenase catalytic domain-like"/>
    <property type="match status" value="1"/>
</dbReference>
<dbReference type="GO" id="GO:0051287">
    <property type="term" value="F:NAD binding"/>
    <property type="evidence" value="ECO:0007669"/>
    <property type="project" value="InterPro"/>
</dbReference>
<evidence type="ECO:0000256" key="1">
    <source>
        <dbReference type="ARBA" id="ARBA00023002"/>
    </source>
</evidence>
<proteinExistence type="predicted"/>
<keyword evidence="1" id="KW-0560">Oxidoreductase</keyword>